<dbReference type="InterPro" id="IPR003594">
    <property type="entry name" value="HATPase_dom"/>
</dbReference>
<organism evidence="27 28">
    <name type="scientific">Sinosporangium siamense</name>
    <dbReference type="NCBI Taxonomy" id="1367973"/>
    <lineage>
        <taxon>Bacteria</taxon>
        <taxon>Bacillati</taxon>
        <taxon>Actinomycetota</taxon>
        <taxon>Actinomycetes</taxon>
        <taxon>Streptosporangiales</taxon>
        <taxon>Streptosporangiaceae</taxon>
        <taxon>Sinosporangium</taxon>
    </lineage>
</organism>
<keyword evidence="15" id="KW-0904">Protein phosphatase</keyword>
<keyword evidence="16 24" id="KW-1133">Transmembrane helix</keyword>
<evidence type="ECO:0000256" key="3">
    <source>
        <dbReference type="ARBA" id="ARBA00001946"/>
    </source>
</evidence>
<dbReference type="SMART" id="SM00387">
    <property type="entry name" value="HATPase_c"/>
    <property type="match status" value="1"/>
</dbReference>
<evidence type="ECO:0000259" key="25">
    <source>
        <dbReference type="PROSITE" id="PS50109"/>
    </source>
</evidence>
<evidence type="ECO:0000256" key="5">
    <source>
        <dbReference type="ARBA" id="ARBA00012438"/>
    </source>
</evidence>
<evidence type="ECO:0000256" key="13">
    <source>
        <dbReference type="ARBA" id="ARBA00022840"/>
    </source>
</evidence>
<evidence type="ECO:0000256" key="8">
    <source>
        <dbReference type="ARBA" id="ARBA00022679"/>
    </source>
</evidence>
<evidence type="ECO:0000256" key="18">
    <source>
        <dbReference type="ARBA" id="ARBA00023016"/>
    </source>
</evidence>
<evidence type="ECO:0000256" key="22">
    <source>
        <dbReference type="ARBA" id="ARBA00041776"/>
    </source>
</evidence>
<keyword evidence="13" id="KW-0067">ATP-binding</keyword>
<keyword evidence="19" id="KW-0843">Virulence</keyword>
<dbReference type="CDD" id="cd00082">
    <property type="entry name" value="HisKA"/>
    <property type="match status" value="1"/>
</dbReference>
<dbReference type="GO" id="GO:0000155">
    <property type="term" value="F:phosphorelay sensor kinase activity"/>
    <property type="evidence" value="ECO:0007669"/>
    <property type="project" value="InterPro"/>
</dbReference>
<dbReference type="Proteomes" id="UP000606172">
    <property type="component" value="Unassembled WGS sequence"/>
</dbReference>
<keyword evidence="18" id="KW-0346">Stress response</keyword>
<dbReference type="InterPro" id="IPR005467">
    <property type="entry name" value="His_kinase_dom"/>
</dbReference>
<dbReference type="CDD" id="cd06225">
    <property type="entry name" value="HAMP"/>
    <property type="match status" value="1"/>
</dbReference>
<evidence type="ECO:0000256" key="16">
    <source>
        <dbReference type="ARBA" id="ARBA00022989"/>
    </source>
</evidence>
<dbReference type="SUPFAM" id="SSF47384">
    <property type="entry name" value="Homodimeric domain of signal transducing histidine kinase"/>
    <property type="match status" value="1"/>
</dbReference>
<evidence type="ECO:0000256" key="2">
    <source>
        <dbReference type="ARBA" id="ARBA00001936"/>
    </source>
</evidence>
<dbReference type="InterPro" id="IPR050980">
    <property type="entry name" value="2C_sensor_his_kinase"/>
</dbReference>
<dbReference type="AlphaFoldDB" id="A0A919V3X0"/>
<dbReference type="SMART" id="SM00388">
    <property type="entry name" value="HisKA"/>
    <property type="match status" value="1"/>
</dbReference>
<dbReference type="GO" id="GO:0004721">
    <property type="term" value="F:phosphoprotein phosphatase activity"/>
    <property type="evidence" value="ECO:0007669"/>
    <property type="project" value="UniProtKB-KW"/>
</dbReference>
<dbReference type="InterPro" id="IPR036097">
    <property type="entry name" value="HisK_dim/P_sf"/>
</dbReference>
<keyword evidence="17" id="KW-0902">Two-component regulatory system</keyword>
<sequence length="424" mass="44632">MRRRLALLVTATTSLVLIALLIPLAILVLSVAENRAIHEATQETESIAMVAGIETADLHLAVERQSQTTGHPITVFMSDGSQIGSQAKRSPAVELAMRGWSFTAEAEGGGQEILVSVRDPQNRPLVVRAILSEADLRQGVTMAWLGLLCLGLLLIGFGVVVADRLALAWTRPMDNIARVSHKLAAGDLTARTEPDGPPEMRAVGVALNGLADRINDLLAQERENAADLSHRLRTPLTGLRLDAEALRDVEEAAKISARVDALERAVTSVITEARQRTTGRQQCDSAAVVRERVTFWSVLAEDQAREVFLDLVPGPLYVAVSASELAACVDALLGNIFAHTPDGVAFTVRLTPRASGALLEVADQGPGFRRVEPLARGESGAGSSGLGMDIARRTAESSGGSITIGPTPGGGATVSLVLGGPSAP</sequence>
<keyword evidence="20" id="KW-0464">Manganese</keyword>
<dbReference type="Pfam" id="PF00672">
    <property type="entry name" value="HAMP"/>
    <property type="match status" value="1"/>
</dbReference>
<evidence type="ECO:0000256" key="24">
    <source>
        <dbReference type="SAM" id="Phobius"/>
    </source>
</evidence>
<evidence type="ECO:0000256" key="1">
    <source>
        <dbReference type="ARBA" id="ARBA00000085"/>
    </source>
</evidence>
<dbReference type="EMBL" id="BOOW01000002">
    <property type="protein sequence ID" value="GII89928.1"/>
    <property type="molecule type" value="Genomic_DNA"/>
</dbReference>
<keyword evidence="12" id="KW-0378">Hydrolase</keyword>
<comment type="cofactor">
    <cofactor evidence="2">
        <name>Mn(2+)</name>
        <dbReference type="ChEBI" id="CHEBI:29035"/>
    </cofactor>
</comment>
<comment type="catalytic activity">
    <reaction evidence="1">
        <text>ATP + protein L-histidine = ADP + protein N-phospho-L-histidine.</text>
        <dbReference type="EC" id="2.7.13.3"/>
    </reaction>
</comment>
<keyword evidence="28" id="KW-1185">Reference proteome</keyword>
<evidence type="ECO:0000259" key="26">
    <source>
        <dbReference type="PROSITE" id="PS50885"/>
    </source>
</evidence>
<feature type="region of interest" description="Disordered" evidence="23">
    <location>
        <begin position="397"/>
        <end position="424"/>
    </location>
</feature>
<keyword evidence="8" id="KW-0808">Transferase</keyword>
<dbReference type="InterPro" id="IPR036890">
    <property type="entry name" value="HATPase_C_sf"/>
</dbReference>
<dbReference type="GO" id="GO:0005886">
    <property type="term" value="C:plasma membrane"/>
    <property type="evidence" value="ECO:0007669"/>
    <property type="project" value="UniProtKB-SubCell"/>
</dbReference>
<dbReference type="InterPro" id="IPR003660">
    <property type="entry name" value="HAMP_dom"/>
</dbReference>
<evidence type="ECO:0000256" key="14">
    <source>
        <dbReference type="ARBA" id="ARBA00022842"/>
    </source>
</evidence>
<gene>
    <name evidence="27" type="ORF">Ssi02_01590</name>
</gene>
<evidence type="ECO:0000256" key="10">
    <source>
        <dbReference type="ARBA" id="ARBA00022741"/>
    </source>
</evidence>
<dbReference type="Pfam" id="PF00512">
    <property type="entry name" value="HisKA"/>
    <property type="match status" value="1"/>
</dbReference>
<accession>A0A919V3X0</accession>
<dbReference type="PANTHER" id="PTHR44936">
    <property type="entry name" value="SENSOR PROTEIN CREC"/>
    <property type="match status" value="1"/>
</dbReference>
<keyword evidence="11 27" id="KW-0418">Kinase</keyword>
<dbReference type="Gene3D" id="3.30.565.10">
    <property type="entry name" value="Histidine kinase-like ATPase, C-terminal domain"/>
    <property type="match status" value="1"/>
</dbReference>
<dbReference type="Pfam" id="PF02518">
    <property type="entry name" value="HATPase_c"/>
    <property type="match status" value="1"/>
</dbReference>
<dbReference type="RefSeq" id="WP_204019943.1">
    <property type="nucleotide sequence ID" value="NZ_BOOW01000002.1"/>
</dbReference>
<comment type="cofactor">
    <cofactor evidence="3">
        <name>Mg(2+)</name>
        <dbReference type="ChEBI" id="CHEBI:18420"/>
    </cofactor>
</comment>
<keyword evidence="9 24" id="KW-0812">Transmembrane</keyword>
<evidence type="ECO:0000256" key="23">
    <source>
        <dbReference type="SAM" id="MobiDB-lite"/>
    </source>
</evidence>
<evidence type="ECO:0000256" key="4">
    <source>
        <dbReference type="ARBA" id="ARBA00004651"/>
    </source>
</evidence>
<keyword evidence="24" id="KW-0472">Membrane</keyword>
<feature type="domain" description="Histidine kinase" evidence="25">
    <location>
        <begin position="227"/>
        <end position="422"/>
    </location>
</feature>
<comment type="subcellular location">
    <subcellularLocation>
        <location evidence="4">Cell membrane</location>
        <topology evidence="4">Multi-pass membrane protein</topology>
    </subcellularLocation>
</comment>
<evidence type="ECO:0000256" key="21">
    <source>
        <dbReference type="ARBA" id="ARBA00040454"/>
    </source>
</evidence>
<evidence type="ECO:0000256" key="9">
    <source>
        <dbReference type="ARBA" id="ARBA00022692"/>
    </source>
</evidence>
<dbReference type="PROSITE" id="PS50885">
    <property type="entry name" value="HAMP"/>
    <property type="match status" value="1"/>
</dbReference>
<evidence type="ECO:0000313" key="28">
    <source>
        <dbReference type="Proteomes" id="UP000606172"/>
    </source>
</evidence>
<dbReference type="Gene3D" id="1.10.287.130">
    <property type="match status" value="1"/>
</dbReference>
<evidence type="ECO:0000256" key="15">
    <source>
        <dbReference type="ARBA" id="ARBA00022912"/>
    </source>
</evidence>
<comment type="caution">
    <text evidence="27">The sequence shown here is derived from an EMBL/GenBank/DDBJ whole genome shotgun (WGS) entry which is preliminary data.</text>
</comment>
<feature type="domain" description="HAMP" evidence="26">
    <location>
        <begin position="167"/>
        <end position="219"/>
    </location>
</feature>
<evidence type="ECO:0000256" key="12">
    <source>
        <dbReference type="ARBA" id="ARBA00022801"/>
    </source>
</evidence>
<feature type="transmembrane region" description="Helical" evidence="24">
    <location>
        <begin position="142"/>
        <end position="162"/>
    </location>
</feature>
<evidence type="ECO:0000256" key="6">
    <source>
        <dbReference type="ARBA" id="ARBA00022475"/>
    </source>
</evidence>
<dbReference type="SMART" id="SM00304">
    <property type="entry name" value="HAMP"/>
    <property type="match status" value="1"/>
</dbReference>
<name>A0A919V3X0_9ACTN</name>
<dbReference type="InterPro" id="IPR004358">
    <property type="entry name" value="Sig_transdc_His_kin-like_C"/>
</dbReference>
<evidence type="ECO:0000256" key="19">
    <source>
        <dbReference type="ARBA" id="ARBA00023026"/>
    </source>
</evidence>
<dbReference type="PRINTS" id="PR00344">
    <property type="entry name" value="BCTRLSENSOR"/>
</dbReference>
<dbReference type="GO" id="GO:0005524">
    <property type="term" value="F:ATP binding"/>
    <property type="evidence" value="ECO:0007669"/>
    <property type="project" value="UniProtKB-KW"/>
</dbReference>
<evidence type="ECO:0000256" key="20">
    <source>
        <dbReference type="ARBA" id="ARBA00023211"/>
    </source>
</evidence>
<dbReference type="SUPFAM" id="SSF55874">
    <property type="entry name" value="ATPase domain of HSP90 chaperone/DNA topoisomerase II/histidine kinase"/>
    <property type="match status" value="1"/>
</dbReference>
<evidence type="ECO:0000256" key="11">
    <source>
        <dbReference type="ARBA" id="ARBA00022777"/>
    </source>
</evidence>
<keyword evidence="14" id="KW-0460">Magnesium</keyword>
<protein>
    <recommendedName>
        <fullName evidence="21">Signal transduction histidine-protein kinase/phosphatase MprB</fullName>
        <ecNumber evidence="5">2.7.13.3</ecNumber>
    </recommendedName>
    <alternativeName>
        <fullName evidence="22">Mycobacterial persistence regulator B</fullName>
    </alternativeName>
</protein>
<keyword evidence="7" id="KW-0597">Phosphoprotein</keyword>
<evidence type="ECO:0000313" key="27">
    <source>
        <dbReference type="EMBL" id="GII89928.1"/>
    </source>
</evidence>
<dbReference type="EC" id="2.7.13.3" evidence="5"/>
<dbReference type="PANTHER" id="PTHR44936:SF9">
    <property type="entry name" value="SENSOR PROTEIN CREC"/>
    <property type="match status" value="1"/>
</dbReference>
<dbReference type="PROSITE" id="PS50109">
    <property type="entry name" value="HIS_KIN"/>
    <property type="match status" value="1"/>
</dbReference>
<evidence type="ECO:0000256" key="7">
    <source>
        <dbReference type="ARBA" id="ARBA00022553"/>
    </source>
</evidence>
<keyword evidence="10" id="KW-0547">Nucleotide-binding</keyword>
<keyword evidence="6" id="KW-1003">Cell membrane</keyword>
<proteinExistence type="predicted"/>
<evidence type="ECO:0000256" key="17">
    <source>
        <dbReference type="ARBA" id="ARBA00023012"/>
    </source>
</evidence>
<dbReference type="InterPro" id="IPR003661">
    <property type="entry name" value="HisK_dim/P_dom"/>
</dbReference>
<reference evidence="27" key="1">
    <citation type="submission" date="2021-01" db="EMBL/GenBank/DDBJ databases">
        <title>Whole genome shotgun sequence of Sinosporangium siamense NBRC 109515.</title>
        <authorList>
            <person name="Komaki H."/>
            <person name="Tamura T."/>
        </authorList>
    </citation>
    <scope>NUCLEOTIDE SEQUENCE</scope>
    <source>
        <strain evidence="27">NBRC 109515</strain>
    </source>
</reference>